<dbReference type="EMBL" id="GL377566">
    <property type="protein sequence ID" value="EFJ37263.1"/>
    <property type="molecule type" value="Genomic_DNA"/>
</dbReference>
<dbReference type="InParanoid" id="D8QRJ5"/>
<organism evidence="2">
    <name type="scientific">Selaginella moellendorffii</name>
    <name type="common">Spikemoss</name>
    <dbReference type="NCBI Taxonomy" id="88036"/>
    <lineage>
        <taxon>Eukaryota</taxon>
        <taxon>Viridiplantae</taxon>
        <taxon>Streptophyta</taxon>
        <taxon>Embryophyta</taxon>
        <taxon>Tracheophyta</taxon>
        <taxon>Lycopodiopsida</taxon>
        <taxon>Selaginellales</taxon>
        <taxon>Selaginellaceae</taxon>
        <taxon>Selaginella</taxon>
    </lineage>
</organism>
<dbReference type="KEGG" id="smo:SELMODRAFT_403479"/>
<reference evidence="1 2" key="1">
    <citation type="journal article" date="2011" name="Science">
        <title>The Selaginella genome identifies genetic changes associated with the evolution of vascular plants.</title>
        <authorList>
            <person name="Banks J.A."/>
            <person name="Nishiyama T."/>
            <person name="Hasebe M."/>
            <person name="Bowman J.L."/>
            <person name="Gribskov M."/>
            <person name="dePamphilis C."/>
            <person name="Albert V.A."/>
            <person name="Aono N."/>
            <person name="Aoyama T."/>
            <person name="Ambrose B.A."/>
            <person name="Ashton N.W."/>
            <person name="Axtell M.J."/>
            <person name="Barker E."/>
            <person name="Barker M.S."/>
            <person name="Bennetzen J.L."/>
            <person name="Bonawitz N.D."/>
            <person name="Chapple C."/>
            <person name="Cheng C."/>
            <person name="Correa L.G."/>
            <person name="Dacre M."/>
            <person name="DeBarry J."/>
            <person name="Dreyer I."/>
            <person name="Elias M."/>
            <person name="Engstrom E.M."/>
            <person name="Estelle M."/>
            <person name="Feng L."/>
            <person name="Finet C."/>
            <person name="Floyd S.K."/>
            <person name="Frommer W.B."/>
            <person name="Fujita T."/>
            <person name="Gramzow L."/>
            <person name="Gutensohn M."/>
            <person name="Harholt J."/>
            <person name="Hattori M."/>
            <person name="Heyl A."/>
            <person name="Hirai T."/>
            <person name="Hiwatashi Y."/>
            <person name="Ishikawa M."/>
            <person name="Iwata M."/>
            <person name="Karol K.G."/>
            <person name="Koehler B."/>
            <person name="Kolukisaoglu U."/>
            <person name="Kubo M."/>
            <person name="Kurata T."/>
            <person name="Lalonde S."/>
            <person name="Li K."/>
            <person name="Li Y."/>
            <person name="Litt A."/>
            <person name="Lyons E."/>
            <person name="Manning G."/>
            <person name="Maruyama T."/>
            <person name="Michael T.P."/>
            <person name="Mikami K."/>
            <person name="Miyazaki S."/>
            <person name="Morinaga S."/>
            <person name="Murata T."/>
            <person name="Mueller-Roeber B."/>
            <person name="Nelson D.R."/>
            <person name="Obara M."/>
            <person name="Oguri Y."/>
            <person name="Olmstead R.G."/>
            <person name="Onodera N."/>
            <person name="Petersen B.L."/>
            <person name="Pils B."/>
            <person name="Prigge M."/>
            <person name="Rensing S.A."/>
            <person name="Riano-Pachon D.M."/>
            <person name="Roberts A.W."/>
            <person name="Sato Y."/>
            <person name="Scheller H.V."/>
            <person name="Schulz B."/>
            <person name="Schulz C."/>
            <person name="Shakirov E.V."/>
            <person name="Shibagaki N."/>
            <person name="Shinohara N."/>
            <person name="Shippen D.E."/>
            <person name="Soerensen I."/>
            <person name="Sotooka R."/>
            <person name="Sugimoto N."/>
            <person name="Sugita M."/>
            <person name="Sumikawa N."/>
            <person name="Tanurdzic M."/>
            <person name="Theissen G."/>
            <person name="Ulvskov P."/>
            <person name="Wakazuki S."/>
            <person name="Weng J.K."/>
            <person name="Willats W.W."/>
            <person name="Wipf D."/>
            <person name="Wolf P.G."/>
            <person name="Yang L."/>
            <person name="Zimmer A.D."/>
            <person name="Zhu Q."/>
            <person name="Mitros T."/>
            <person name="Hellsten U."/>
            <person name="Loque D."/>
            <person name="Otillar R."/>
            <person name="Salamov A."/>
            <person name="Schmutz J."/>
            <person name="Shapiro H."/>
            <person name="Lindquist E."/>
            <person name="Lucas S."/>
            <person name="Rokhsar D."/>
            <person name="Grigoriev I.V."/>
        </authorList>
    </citation>
    <scope>NUCLEOTIDE SEQUENCE [LARGE SCALE GENOMIC DNA]</scope>
</reference>
<dbReference type="AlphaFoldDB" id="D8QRJ5"/>
<proteinExistence type="predicted"/>
<dbReference type="HOGENOM" id="CLU_055040_0_0_1"/>
<dbReference type="Gramene" id="EFJ37263">
    <property type="protein sequence ID" value="EFJ37263"/>
    <property type="gene ID" value="SELMODRAFT_403479"/>
</dbReference>
<dbReference type="Proteomes" id="UP000001514">
    <property type="component" value="Unassembled WGS sequence"/>
</dbReference>
<protein>
    <submittedName>
        <fullName evidence="1">Uncharacterized protein</fullName>
    </submittedName>
</protein>
<name>D8QRJ5_SELML</name>
<accession>D8QRJ5</accession>
<evidence type="ECO:0000313" key="2">
    <source>
        <dbReference type="Proteomes" id="UP000001514"/>
    </source>
</evidence>
<keyword evidence="2" id="KW-1185">Reference proteome</keyword>
<sequence length="426" mass="48663">MSAHGKRRKKKPANGAADVGAIDFRDMVEASCGKDVLEKMEQQKKRRLGEQDLLDFVKYLEAGVQSKSEERTKRLFAVSPCSITEMEFKLRFGLIRQFAGSPPYDSFRNKNMNMQPDAIKLVAALHQMEVLNSFKAKGDPRADRGTEDLVLCRFRYFTKPRSRTGTSDLLVVTDYGDRDRPARERGDFKVYVFKDGSQVLRMVVDCKTSPQARDILQAAMHAIAEDKCELKEERCPVYLMLWSGDGWYHGILEIDGFVYVSNGALVEPSLRRFPDAIPAEQMDPNGDFLANSTPSATKAQIRNRFATWKVDMDDRKLNIPDGYHPVGKLFRIWEAHDFPMFVDDASLTEGSRLFYEGFLKILVGQEVASWDRDKVRSRWRERYLEKAELKVAHKLCARDDLVTLWSELAEQMAASEEPLSDDGAFE</sequence>
<evidence type="ECO:0000313" key="1">
    <source>
        <dbReference type="EMBL" id="EFJ37263.1"/>
    </source>
</evidence>
<gene>
    <name evidence="1" type="ORF">SELMODRAFT_403479</name>
</gene>